<dbReference type="EMBL" id="MK595729">
    <property type="protein sequence ID" value="QHR93265.1"/>
    <property type="molecule type" value="Genomic_DNA"/>
</dbReference>
<evidence type="ECO:0000259" key="3">
    <source>
        <dbReference type="Pfam" id="PF26337"/>
    </source>
</evidence>
<protein>
    <submittedName>
        <fullName evidence="4">Beta-1,6-galactofuranosyltransferase WbbI</fullName>
    </submittedName>
</protein>
<name>A0A6B9XW41_ENTCL</name>
<dbReference type="Pfam" id="PF26334">
    <property type="entry name" value="Gtf3_N"/>
    <property type="match status" value="1"/>
</dbReference>
<proteinExistence type="predicted"/>
<organism evidence="4">
    <name type="scientific">Enterobacter cloacae</name>
    <dbReference type="NCBI Taxonomy" id="550"/>
    <lineage>
        <taxon>Bacteria</taxon>
        <taxon>Pseudomonadati</taxon>
        <taxon>Pseudomonadota</taxon>
        <taxon>Gammaproteobacteria</taxon>
        <taxon>Enterobacterales</taxon>
        <taxon>Enterobacteriaceae</taxon>
        <taxon>Enterobacter</taxon>
        <taxon>Enterobacter cloacae complex</taxon>
    </lineage>
</organism>
<accession>A0A6B9XW41</accession>
<keyword evidence="1 4" id="KW-0808">Transferase</keyword>
<feature type="domain" description="Glucosyltransferase 3-like C-terminal" evidence="3">
    <location>
        <begin position="168"/>
        <end position="328"/>
    </location>
</feature>
<evidence type="ECO:0000259" key="2">
    <source>
        <dbReference type="Pfam" id="PF26334"/>
    </source>
</evidence>
<evidence type="ECO:0000313" key="4">
    <source>
        <dbReference type="EMBL" id="QHR93265.1"/>
    </source>
</evidence>
<feature type="domain" description="Glucosyltransferase 3-like N-terminal" evidence="2">
    <location>
        <begin position="7"/>
        <end position="145"/>
    </location>
</feature>
<dbReference type="InterPro" id="IPR058591">
    <property type="entry name" value="Gtf3_N"/>
</dbReference>
<sequence>MTKFTFIHDLTETANHAGFKARFDAKVIAENIGGEIVKIPLSIGSLSSRLRSAMALILFLLKVNNKENLVFNYPLAKPYNIILNYILTIRKLKVLFIIHDLNSLRRNVDEDDVLFKASKVISHNASMNNHLVNIGFSRDKIITLDVFDYLLVKGKQLTNNNYKDIGLLIAGNLSQQKAGYLYRWDTNFPVDLFGINYKGTNEHFMYHGVFEANNPEVILNLNKKFYGLVWDGDSPMTCEGIYGEYLKYNNPHKASLYLSLGLPIIVWKESALSAFVVKEKCGVIIEKLSDLEEFFANTNDHEQYFEAARRVGQQIAHGHYLEKALIDAIS</sequence>
<dbReference type="AlphaFoldDB" id="A0A6B9XW41"/>
<dbReference type="Gene3D" id="3.40.50.2000">
    <property type="entry name" value="Glycogen Phosphorylase B"/>
    <property type="match status" value="2"/>
</dbReference>
<dbReference type="InterPro" id="IPR058592">
    <property type="entry name" value="Gtf3_C"/>
</dbReference>
<dbReference type="Pfam" id="PF26337">
    <property type="entry name" value="Gtf3_C"/>
    <property type="match status" value="1"/>
</dbReference>
<reference evidence="4" key="1">
    <citation type="submission" date="2019-03" db="EMBL/GenBank/DDBJ databases">
        <title>Genetic characterization of the O-antigen and development of a molecular serotyping scheme for Enterobacter cloacae.</title>
        <authorList>
            <person name="Li Y."/>
            <person name="Huang J."/>
            <person name="Wang X."/>
            <person name="Xu C."/>
            <person name="Han T."/>
            <person name="Guo X."/>
        </authorList>
    </citation>
    <scope>NUCLEOTIDE SEQUENCE</scope>
    <source>
        <strain evidence="4">NCTC 11586</strain>
    </source>
</reference>
<dbReference type="GO" id="GO:0016740">
    <property type="term" value="F:transferase activity"/>
    <property type="evidence" value="ECO:0007669"/>
    <property type="project" value="UniProtKB-KW"/>
</dbReference>
<evidence type="ECO:0000256" key="1">
    <source>
        <dbReference type="ARBA" id="ARBA00022679"/>
    </source>
</evidence>
<dbReference type="PIRSF" id="PIRSF007023">
    <property type="entry name" value="UDP-Galf_transf"/>
    <property type="match status" value="1"/>
</dbReference>